<feature type="chain" id="PRO_5017647984" description="DUF5777 domain-containing protein" evidence="1">
    <location>
        <begin position="21"/>
        <end position="282"/>
    </location>
</feature>
<sequence length="282" mass="32298">MKNYKIILFVLFILPFVTFAQEDEKKDEKVKEKVERPAFESSFIVDNPTNVLFSKNSLEVTMQHRFGTINGGTNDMAGFWAPSNIRIGLTYAIHERLTIGYGTTKFNRLQDFNWKVALLRQTRSGSMPFSVSYYGNFTIDARSKENFNMIQDRYSYFNQLIIAKRFSPNVSLQIAPSVSHYNLVDGDTMKNDMVAVSFGGRFKVSPQTSILLDYSQPITKFESDPKPGVSIGAEFATSAHAFQIFLTNYNGLVSQKNYMYNQNDFFNGDFLIGFNITRIYNF</sequence>
<accession>A0A3D9RQU7</accession>
<dbReference type="AlphaFoldDB" id="A0A3D9RQU7"/>
<reference evidence="3 4" key="1">
    <citation type="submission" date="2018-08" db="EMBL/GenBank/DDBJ databases">
        <title>Genomic Encyclopedia of Type Strains, Phase III (KMG-III): the genomes of soil and plant-associated and newly described type strains.</title>
        <authorList>
            <person name="Whitman W."/>
        </authorList>
    </citation>
    <scope>NUCLEOTIDE SEQUENCE [LARGE SCALE GENOMIC DNA]</scope>
    <source>
        <strain evidence="3 4">325-5</strain>
    </source>
</reference>
<keyword evidence="1" id="KW-0732">Signal</keyword>
<name>A0A3D9RQU7_9FLAO</name>
<evidence type="ECO:0000313" key="4">
    <source>
        <dbReference type="Proteomes" id="UP000256429"/>
    </source>
</evidence>
<dbReference type="OrthoDB" id="1117410at2"/>
<feature type="domain" description="DUF5777" evidence="2">
    <location>
        <begin position="39"/>
        <end position="280"/>
    </location>
</feature>
<proteinExistence type="predicted"/>
<organism evidence="3 4">
    <name type="scientific">Lutibacter oceani</name>
    <dbReference type="NCBI Taxonomy" id="1853311"/>
    <lineage>
        <taxon>Bacteria</taxon>
        <taxon>Pseudomonadati</taxon>
        <taxon>Bacteroidota</taxon>
        <taxon>Flavobacteriia</taxon>
        <taxon>Flavobacteriales</taxon>
        <taxon>Flavobacteriaceae</taxon>
        <taxon>Lutibacter</taxon>
    </lineage>
</organism>
<dbReference type="InterPro" id="IPR045916">
    <property type="entry name" value="DUF5777"/>
</dbReference>
<feature type="signal peptide" evidence="1">
    <location>
        <begin position="1"/>
        <end position="20"/>
    </location>
</feature>
<evidence type="ECO:0000313" key="3">
    <source>
        <dbReference type="EMBL" id="REE82290.1"/>
    </source>
</evidence>
<dbReference type="Pfam" id="PF19089">
    <property type="entry name" value="DUF5777"/>
    <property type="match status" value="1"/>
</dbReference>
<protein>
    <recommendedName>
        <fullName evidence="2">DUF5777 domain-containing protein</fullName>
    </recommendedName>
</protein>
<comment type="caution">
    <text evidence="3">The sequence shown here is derived from an EMBL/GenBank/DDBJ whole genome shotgun (WGS) entry which is preliminary data.</text>
</comment>
<evidence type="ECO:0000259" key="2">
    <source>
        <dbReference type="Pfam" id="PF19089"/>
    </source>
</evidence>
<dbReference type="RefSeq" id="WP_115880324.1">
    <property type="nucleotide sequence ID" value="NZ_QTTQ01000010.1"/>
</dbReference>
<gene>
    <name evidence="3" type="ORF">BX611_1837</name>
</gene>
<keyword evidence="4" id="KW-1185">Reference proteome</keyword>
<evidence type="ECO:0000256" key="1">
    <source>
        <dbReference type="SAM" id="SignalP"/>
    </source>
</evidence>
<dbReference type="Proteomes" id="UP000256429">
    <property type="component" value="Unassembled WGS sequence"/>
</dbReference>
<dbReference type="EMBL" id="QTTQ01000010">
    <property type="protein sequence ID" value="REE82290.1"/>
    <property type="molecule type" value="Genomic_DNA"/>
</dbReference>